<protein>
    <submittedName>
        <fullName evidence="1">RNA-binding protein</fullName>
    </submittedName>
</protein>
<organism evidence="1">
    <name type="scientific">Grapevine virus F</name>
    <dbReference type="NCBI Taxonomy" id="1221437"/>
    <lineage>
        <taxon>Viruses</taxon>
        <taxon>Riboviria</taxon>
        <taxon>Orthornavirae</taxon>
        <taxon>Kitrinoviricota</taxon>
        <taxon>Alsuviricetes</taxon>
        <taxon>Tymovirales</taxon>
        <taxon>Betaflexiviridae</taxon>
        <taxon>Trivirinae</taxon>
        <taxon>Vitivirus</taxon>
        <taxon>Vitivirus phivitis</taxon>
    </lineage>
</organism>
<accession>A0A0C5PZ24</accession>
<dbReference type="EMBL" id="KP114220">
    <property type="protein sequence ID" value="AJQ24945.1"/>
    <property type="molecule type" value="Genomic_RNA"/>
</dbReference>
<sequence length="109" mass="12474">MAKRRRRRRLGVCKCGALAHNDSMCNKKPISGTKIDRLEFVRLGRVTIEGETPVAQNTMSRVLGIYSEIEFHLSESARAVIERKNKQIRLSRMSGVKGSPEEYPECYNY</sequence>
<reference evidence="1" key="1">
    <citation type="submission" date="2014-11" db="EMBL/GenBank/DDBJ databases">
        <title>Grapevine virus F Isolate V5 identification in South Africa.</title>
        <authorList>
            <person name="Molenaar N."/>
            <person name="Burger J.T."/>
            <person name="Maree H.J."/>
        </authorList>
    </citation>
    <scope>NUCLEOTIDE SEQUENCE</scope>
    <source>
        <strain evidence="1">V5</strain>
    </source>
</reference>
<name>A0A0C5PZ24_9VIRU</name>
<evidence type="ECO:0000313" key="1">
    <source>
        <dbReference type="EMBL" id="AJQ24945.1"/>
    </source>
</evidence>
<proteinExistence type="predicted"/>